<dbReference type="HOGENOM" id="CLU_024920_0_0_0"/>
<evidence type="ECO:0000256" key="2">
    <source>
        <dbReference type="ARBA" id="ARBA00006464"/>
    </source>
</evidence>
<dbReference type="PANTHER" id="PTHR30576:SF0">
    <property type="entry name" value="UNDECAPRENYL-PHOSPHATE N-ACETYLGALACTOSAMINYL 1-PHOSPHATE TRANSFERASE-RELATED"/>
    <property type="match status" value="1"/>
</dbReference>
<organism evidence="9 10">
    <name type="scientific">Leptospirillum ferrooxidans (strain C2-3)</name>
    <dbReference type="NCBI Taxonomy" id="1162668"/>
    <lineage>
        <taxon>Bacteria</taxon>
        <taxon>Pseudomonadati</taxon>
        <taxon>Nitrospirota</taxon>
        <taxon>Nitrospiria</taxon>
        <taxon>Nitrospirales</taxon>
        <taxon>Nitrospiraceae</taxon>
        <taxon>Leptospirillum</taxon>
    </lineage>
</organism>
<gene>
    <name evidence="9" type="ordered locus">LFE_2228</name>
</gene>
<dbReference type="EMBL" id="AP012342">
    <property type="protein sequence ID" value="BAM07901.1"/>
    <property type="molecule type" value="Genomic_DNA"/>
</dbReference>
<dbReference type="eggNOG" id="COG2148">
    <property type="taxonomic scope" value="Bacteria"/>
</dbReference>
<evidence type="ECO:0000256" key="6">
    <source>
        <dbReference type="ARBA" id="ARBA00023136"/>
    </source>
</evidence>
<accession>I0IRK2</accession>
<dbReference type="GO" id="GO:0016020">
    <property type="term" value="C:membrane"/>
    <property type="evidence" value="ECO:0007669"/>
    <property type="project" value="UniProtKB-SubCell"/>
</dbReference>
<sequence>MIRIFNHYVSLTILFIAFGDFLILTGTFLGIQAIGDSSQSLSRSIGSIAGTPSILLASLITGALGILSLFISGLYDFTHFTDSKEFKIRLAVAIIMIFFFTEMIHILFSPPHPKKYLHIIAVFISIVILAIWRTAAVNFRFKGSTEKVLFLGNAHIAKILSEINLQRNNIAVVRILSQEELADFDLADFISKNTVHRIVVAMNDRRGKLDIPRLLHCKMSGIKVCEWGTFYEIHANKIDIMSINPSFLIFGEGFRQPKVLRLIKRVLDSLMALVVLILTIPLFIIVAIAVKLESPGPIFYSQERVGRYNKPFHIYKFRSMVTDAEKGNSPVWAKKNDSRITRVGQFIRKTRLDELPQLLNILKGEMSFVGPRPERPVFVKELEEKIPFYSQRHIVKPGLTGWAQIRYEYGASIEDALKKLEYDLYYVKNMSIFLDIMTIMETVHVVLFRKGSR</sequence>
<dbReference type="Proteomes" id="UP000007382">
    <property type="component" value="Chromosome"/>
</dbReference>
<comment type="similarity">
    <text evidence="2">Belongs to the bacterial sugar transferase family.</text>
</comment>
<dbReference type="RefSeq" id="WP_014450384.1">
    <property type="nucleotide sequence ID" value="NC_017094.1"/>
</dbReference>
<dbReference type="InterPro" id="IPR017475">
    <property type="entry name" value="EPS_sugar_tfrase"/>
</dbReference>
<evidence type="ECO:0000259" key="8">
    <source>
        <dbReference type="Pfam" id="PF02397"/>
    </source>
</evidence>
<evidence type="ECO:0000313" key="9">
    <source>
        <dbReference type="EMBL" id="BAM07901.1"/>
    </source>
</evidence>
<dbReference type="KEGG" id="lfc:LFE_2228"/>
<dbReference type="InterPro" id="IPR017464">
    <property type="entry name" value="Sugar_tfrase_EpsB_2"/>
</dbReference>
<reference evidence="9 10" key="1">
    <citation type="journal article" date="2012" name="J. Bacteriol.">
        <title>Complete Genome Sequence of Leptospirillum ferrooxidans Strain C2-3, Isolated from a Fresh Volcanic Ash Deposit on the Island of Miyake, Japan.</title>
        <authorList>
            <person name="Fujimura R."/>
            <person name="Sato Y."/>
            <person name="Nishizawa T."/>
            <person name="Oshima K."/>
            <person name="Kim S.-W."/>
            <person name="Hattori M."/>
            <person name="Kamijo T."/>
            <person name="Ohta H."/>
        </authorList>
    </citation>
    <scope>NUCLEOTIDE SEQUENCE [LARGE SCALE GENOMIC DNA]</scope>
    <source>
        <strain evidence="9 10">C2-3</strain>
    </source>
</reference>
<keyword evidence="5 7" id="KW-1133">Transmembrane helix</keyword>
<keyword evidence="3 9" id="KW-0808">Transferase</keyword>
<dbReference type="InterPro" id="IPR003362">
    <property type="entry name" value="Bact_transf"/>
</dbReference>
<feature type="transmembrane region" description="Helical" evidence="7">
    <location>
        <begin position="270"/>
        <end position="290"/>
    </location>
</feature>
<feature type="transmembrane region" description="Helical" evidence="7">
    <location>
        <begin position="90"/>
        <end position="110"/>
    </location>
</feature>
<dbReference type="AlphaFoldDB" id="I0IRK2"/>
<feature type="transmembrane region" description="Helical" evidence="7">
    <location>
        <begin position="12"/>
        <end position="34"/>
    </location>
</feature>
<dbReference type="NCBIfam" id="TIGR03013">
    <property type="entry name" value="EpsB_2"/>
    <property type="match status" value="1"/>
</dbReference>
<evidence type="ECO:0000256" key="1">
    <source>
        <dbReference type="ARBA" id="ARBA00004141"/>
    </source>
</evidence>
<reference evidence="10" key="2">
    <citation type="submission" date="2012-03" db="EMBL/GenBank/DDBJ databases">
        <title>The complete genome sequence of the pioneer microbe on fresh volcanic deposit, Leptospirillum ferrooxidans strain C2-3.</title>
        <authorList>
            <person name="Fujimura R."/>
            <person name="Sato Y."/>
            <person name="Nishizawa T."/>
            <person name="Nanba K."/>
            <person name="Oshima K."/>
            <person name="Hattori M."/>
            <person name="Kamijo T."/>
            <person name="Ohta H."/>
        </authorList>
    </citation>
    <scope>NUCLEOTIDE SEQUENCE [LARGE SCALE GENOMIC DNA]</scope>
    <source>
        <strain evidence="10">C2-3</strain>
    </source>
</reference>
<keyword evidence="4 7" id="KW-0812">Transmembrane</keyword>
<keyword evidence="6 7" id="KW-0472">Membrane</keyword>
<feature type="transmembrane region" description="Helical" evidence="7">
    <location>
        <begin position="54"/>
        <end position="78"/>
    </location>
</feature>
<protein>
    <submittedName>
        <fullName evidence="9">Putative glycosyltransferase</fullName>
    </submittedName>
</protein>
<dbReference type="OrthoDB" id="9808602at2"/>
<keyword evidence="10" id="KW-1185">Reference proteome</keyword>
<feature type="domain" description="Bacterial sugar transferase" evidence="8">
    <location>
        <begin position="264"/>
        <end position="447"/>
    </location>
</feature>
<evidence type="ECO:0000256" key="5">
    <source>
        <dbReference type="ARBA" id="ARBA00022989"/>
    </source>
</evidence>
<name>I0IRK2_LEPFC</name>
<evidence type="ECO:0000313" key="10">
    <source>
        <dbReference type="Proteomes" id="UP000007382"/>
    </source>
</evidence>
<feature type="transmembrane region" description="Helical" evidence="7">
    <location>
        <begin position="116"/>
        <end position="135"/>
    </location>
</feature>
<evidence type="ECO:0000256" key="3">
    <source>
        <dbReference type="ARBA" id="ARBA00022679"/>
    </source>
</evidence>
<dbReference type="STRING" id="1162668.LFE_2228"/>
<evidence type="ECO:0000256" key="7">
    <source>
        <dbReference type="SAM" id="Phobius"/>
    </source>
</evidence>
<dbReference type="PANTHER" id="PTHR30576">
    <property type="entry name" value="COLANIC BIOSYNTHESIS UDP-GLUCOSE LIPID CARRIER TRANSFERASE"/>
    <property type="match status" value="1"/>
</dbReference>
<dbReference type="NCBIfam" id="TIGR03025">
    <property type="entry name" value="EPS_sugtrans"/>
    <property type="match status" value="1"/>
</dbReference>
<dbReference type="Pfam" id="PF02397">
    <property type="entry name" value="Bac_transf"/>
    <property type="match status" value="1"/>
</dbReference>
<evidence type="ECO:0000256" key="4">
    <source>
        <dbReference type="ARBA" id="ARBA00022692"/>
    </source>
</evidence>
<dbReference type="PATRIC" id="fig|1162668.3.peg.2640"/>
<comment type="subcellular location">
    <subcellularLocation>
        <location evidence="1">Membrane</location>
        <topology evidence="1">Multi-pass membrane protein</topology>
    </subcellularLocation>
</comment>
<proteinExistence type="inferred from homology"/>
<dbReference type="GO" id="GO:0016780">
    <property type="term" value="F:phosphotransferase activity, for other substituted phosphate groups"/>
    <property type="evidence" value="ECO:0007669"/>
    <property type="project" value="TreeGrafter"/>
</dbReference>